<accession>A0A193GG39</accession>
<dbReference type="GO" id="GO:0005737">
    <property type="term" value="C:cytoplasm"/>
    <property type="evidence" value="ECO:0007669"/>
    <property type="project" value="TreeGrafter"/>
</dbReference>
<dbReference type="InterPro" id="IPR051783">
    <property type="entry name" value="NAD(P)-dependent_oxidoreduct"/>
</dbReference>
<name>A0A193GG39_9BORD</name>
<evidence type="ECO:0000313" key="2">
    <source>
        <dbReference type="EMBL" id="ANN78770.1"/>
    </source>
</evidence>
<dbReference type="OrthoDB" id="9808276at2"/>
<dbReference type="EMBL" id="CP016172">
    <property type="protein sequence ID" value="ANN78770.1"/>
    <property type="molecule type" value="Genomic_DNA"/>
</dbReference>
<keyword evidence="3" id="KW-1185">Reference proteome</keyword>
<dbReference type="KEGG" id="bfz:BAU07_18065"/>
<protein>
    <submittedName>
        <fullName evidence="2">NAD(P)-dependent oxidoreductase</fullName>
    </submittedName>
</protein>
<dbReference type="InterPro" id="IPR001509">
    <property type="entry name" value="Epimerase_deHydtase"/>
</dbReference>
<proteinExistence type="predicted"/>
<dbReference type="Pfam" id="PF01370">
    <property type="entry name" value="Epimerase"/>
    <property type="match status" value="1"/>
</dbReference>
<dbReference type="PANTHER" id="PTHR48079:SF6">
    <property type="entry name" value="NAD(P)-BINDING DOMAIN-CONTAINING PROTEIN-RELATED"/>
    <property type="match status" value="1"/>
</dbReference>
<dbReference type="GO" id="GO:0004029">
    <property type="term" value="F:aldehyde dehydrogenase (NAD+) activity"/>
    <property type="evidence" value="ECO:0007669"/>
    <property type="project" value="TreeGrafter"/>
</dbReference>
<evidence type="ECO:0000313" key="3">
    <source>
        <dbReference type="Proteomes" id="UP000091926"/>
    </source>
</evidence>
<dbReference type="RefSeq" id="WP_066660398.1">
    <property type="nucleotide sequence ID" value="NZ_CBCSCL010000004.1"/>
</dbReference>
<dbReference type="Gene3D" id="3.40.50.720">
    <property type="entry name" value="NAD(P)-binding Rossmann-like Domain"/>
    <property type="match status" value="1"/>
</dbReference>
<evidence type="ECO:0000259" key="1">
    <source>
        <dbReference type="Pfam" id="PF01370"/>
    </source>
</evidence>
<gene>
    <name evidence="2" type="ORF">BAU07_18065</name>
</gene>
<dbReference type="InterPro" id="IPR036291">
    <property type="entry name" value="NAD(P)-bd_dom_sf"/>
</dbReference>
<dbReference type="SUPFAM" id="SSF51735">
    <property type="entry name" value="NAD(P)-binding Rossmann-fold domains"/>
    <property type="match status" value="1"/>
</dbReference>
<dbReference type="Proteomes" id="UP000091926">
    <property type="component" value="Chromosome"/>
</dbReference>
<dbReference type="PANTHER" id="PTHR48079">
    <property type="entry name" value="PROTEIN YEEZ"/>
    <property type="match status" value="1"/>
</dbReference>
<dbReference type="AlphaFoldDB" id="A0A193GG39"/>
<organism evidence="2 3">
    <name type="scientific">Bordetella flabilis</name>
    <dbReference type="NCBI Taxonomy" id="463014"/>
    <lineage>
        <taxon>Bacteria</taxon>
        <taxon>Pseudomonadati</taxon>
        <taxon>Pseudomonadota</taxon>
        <taxon>Betaproteobacteria</taxon>
        <taxon>Burkholderiales</taxon>
        <taxon>Alcaligenaceae</taxon>
        <taxon>Bordetella</taxon>
    </lineage>
</organism>
<sequence>MEERILLVGGGDLGLRVARRLLAAPPASANPIATSLWALRRHPPAAEAGSGDAAASIRWLRSDVTRPETLGDLPDGLTRVVVALSPGARTQDAYRAVFVQGLHHVLQRLDRRTLRRLVFVSSSAVYGEHNGDWVDEATKPAPLGMNGAVLWEAEQWLQRQGLPCTVLRLSGLYGPGRLQLIGRLRAGQARVPRDQVHWANRMHADDAAGAIAHLLLLPDAQSVYVGSDDTPLPLDVLYDYLAERIGCAPPAGGPPPAGVGSKRLSNARLRASGYTPAWPDARAGYAALLAESA</sequence>
<dbReference type="STRING" id="463014.BAU07_18065"/>
<reference evidence="2 3" key="1">
    <citation type="submission" date="2016-06" db="EMBL/GenBank/DDBJ databases">
        <title>Complete genome sequences of Bordetella bronchialis and Bordetella flabilis.</title>
        <authorList>
            <person name="LiPuma J.J."/>
            <person name="Spilker T."/>
        </authorList>
    </citation>
    <scope>NUCLEOTIDE SEQUENCE [LARGE SCALE GENOMIC DNA]</scope>
    <source>
        <strain evidence="2 3">AU10664</strain>
    </source>
</reference>
<feature type="domain" description="NAD-dependent epimerase/dehydratase" evidence="1">
    <location>
        <begin position="5"/>
        <end position="220"/>
    </location>
</feature>